<evidence type="ECO:0000313" key="1">
    <source>
        <dbReference type="EMBL" id="TVP39010.1"/>
    </source>
</evidence>
<evidence type="ECO:0008006" key="3">
    <source>
        <dbReference type="Google" id="ProtNLM"/>
    </source>
</evidence>
<dbReference type="Gene3D" id="3.30.70.100">
    <property type="match status" value="1"/>
</dbReference>
<protein>
    <recommendedName>
        <fullName evidence="3">DUF1428 domain-containing protein</fullName>
    </recommendedName>
</protein>
<proteinExistence type="predicted"/>
<dbReference type="RefSeq" id="WP_144734956.1">
    <property type="nucleotide sequence ID" value="NZ_ML675597.1"/>
</dbReference>
<accession>A0A557SQX3</accession>
<dbReference type="EMBL" id="VOAH01000024">
    <property type="protein sequence ID" value="TVP39010.1"/>
    <property type="molecule type" value="Genomic_DNA"/>
</dbReference>
<gene>
    <name evidence="1" type="ORF">NARC_240014</name>
</gene>
<sequence>MGLTMGKMILMDTAENDRREEGNYVEFVLYRIPKKNHEPMLQTVRRIIDIVAKEDVRFDCFGLIGSEDLPGFTNITKTMSANPGDEEIWINMVSYKGRQHRDEIVAKISNDKESQEIYGKLMSLITPGSGLTNGEFMRLNA</sequence>
<keyword evidence="2" id="KW-1185">Reference proteome</keyword>
<reference evidence="1 2" key="1">
    <citation type="journal article" date="2019" name="Front. Microbiol.">
        <title>Ammonia Oxidation by the Arctic Terrestrial Thaumarchaeote Candidatus Nitrosocosmicus arcticus Is Stimulated by Increasing Temperatures.</title>
        <authorList>
            <person name="Alves R.J.E."/>
            <person name="Kerou M."/>
            <person name="Zappe A."/>
            <person name="Bittner R."/>
            <person name="Abby S.S."/>
            <person name="Schmidt H.A."/>
            <person name="Pfeifer K."/>
            <person name="Schleper C."/>
        </authorList>
    </citation>
    <scope>NUCLEOTIDE SEQUENCE [LARGE SCALE GENOMIC DNA]</scope>
    <source>
        <strain evidence="1 2">Kfb</strain>
    </source>
</reference>
<name>A0A557SQX3_9ARCH</name>
<comment type="caution">
    <text evidence="1">The sequence shown here is derived from an EMBL/GenBank/DDBJ whole genome shotgun (WGS) entry which is preliminary data.</text>
</comment>
<evidence type="ECO:0000313" key="2">
    <source>
        <dbReference type="Proteomes" id="UP000315289"/>
    </source>
</evidence>
<organism evidence="1 2">
    <name type="scientific">Candidatus Nitrosocosmicus arcticus</name>
    <dbReference type="NCBI Taxonomy" id="2035267"/>
    <lineage>
        <taxon>Archaea</taxon>
        <taxon>Nitrososphaerota</taxon>
        <taxon>Nitrososphaeria</taxon>
        <taxon>Nitrososphaerales</taxon>
        <taxon>Nitrososphaeraceae</taxon>
        <taxon>Candidatus Nitrosocosmicus</taxon>
    </lineage>
</organism>
<dbReference type="Proteomes" id="UP000315289">
    <property type="component" value="Unassembled WGS sequence"/>
</dbReference>
<dbReference type="AlphaFoldDB" id="A0A557SQX3"/>